<gene>
    <name evidence="1" type="ORF">ACA1_090350</name>
</gene>
<dbReference type="VEuPathDB" id="AmoebaDB:ACA1_090350"/>
<dbReference type="EMBL" id="KB007985">
    <property type="protein sequence ID" value="ELR16737.1"/>
    <property type="molecule type" value="Genomic_DNA"/>
</dbReference>
<evidence type="ECO:0000313" key="2">
    <source>
        <dbReference type="Proteomes" id="UP000011083"/>
    </source>
</evidence>
<dbReference type="RefSeq" id="XP_004338750.1">
    <property type="nucleotide sequence ID" value="XM_004338702.1"/>
</dbReference>
<dbReference type="GeneID" id="14917288"/>
<proteinExistence type="predicted"/>
<reference evidence="1 2" key="1">
    <citation type="journal article" date="2013" name="Genome Biol.">
        <title>Genome of Acanthamoeba castellanii highlights extensive lateral gene transfer and early evolution of tyrosine kinase signaling.</title>
        <authorList>
            <person name="Clarke M."/>
            <person name="Lohan A.J."/>
            <person name="Liu B."/>
            <person name="Lagkouvardos I."/>
            <person name="Roy S."/>
            <person name="Zafar N."/>
            <person name="Bertelli C."/>
            <person name="Schilde C."/>
            <person name="Kianianmomeni A."/>
            <person name="Burglin T.R."/>
            <person name="Frech C."/>
            <person name="Turcotte B."/>
            <person name="Kopec K.O."/>
            <person name="Synnott J.M."/>
            <person name="Choo C."/>
            <person name="Paponov I."/>
            <person name="Finkler A."/>
            <person name="Soon Heng Tan C."/>
            <person name="Hutchins A.P."/>
            <person name="Weinmeier T."/>
            <person name="Rattei T."/>
            <person name="Chu J.S."/>
            <person name="Gimenez G."/>
            <person name="Irimia M."/>
            <person name="Rigden D.J."/>
            <person name="Fitzpatrick D.A."/>
            <person name="Lorenzo-Morales J."/>
            <person name="Bateman A."/>
            <person name="Chiu C.H."/>
            <person name="Tang P."/>
            <person name="Hegemann P."/>
            <person name="Fromm H."/>
            <person name="Raoult D."/>
            <person name="Greub G."/>
            <person name="Miranda-Saavedra D."/>
            <person name="Chen N."/>
            <person name="Nash P."/>
            <person name="Ginger M.L."/>
            <person name="Horn M."/>
            <person name="Schaap P."/>
            <person name="Caler L."/>
            <person name="Loftus B."/>
        </authorList>
    </citation>
    <scope>NUCLEOTIDE SEQUENCE [LARGE SCALE GENOMIC DNA]</scope>
    <source>
        <strain evidence="1 2">Neff</strain>
    </source>
</reference>
<organism evidence="1 2">
    <name type="scientific">Acanthamoeba castellanii (strain ATCC 30010 / Neff)</name>
    <dbReference type="NCBI Taxonomy" id="1257118"/>
    <lineage>
        <taxon>Eukaryota</taxon>
        <taxon>Amoebozoa</taxon>
        <taxon>Discosea</taxon>
        <taxon>Longamoebia</taxon>
        <taxon>Centramoebida</taxon>
        <taxon>Acanthamoebidae</taxon>
        <taxon>Acanthamoeba</taxon>
    </lineage>
</organism>
<keyword evidence="2" id="KW-1185">Reference proteome</keyword>
<protein>
    <submittedName>
        <fullName evidence="1">Uncharacterized protein</fullName>
    </submittedName>
</protein>
<accession>L8GUY1</accession>
<dbReference type="KEGG" id="acan:ACA1_090350"/>
<dbReference type="Proteomes" id="UP000011083">
    <property type="component" value="Unassembled WGS sequence"/>
</dbReference>
<sequence length="106" mass="11951">MSNYLAWRLVNGGIELCIKRKTRRVKDKNGNSKLQKPTRGHVRPIDIAQFISLEPDLAGVFHDAMFAAGFQTNVNTIVNKKKAANRLQEKAIHKAMILSKDMSNEC</sequence>
<evidence type="ECO:0000313" key="1">
    <source>
        <dbReference type="EMBL" id="ELR16737.1"/>
    </source>
</evidence>
<name>L8GUY1_ACACF</name>
<dbReference type="AlphaFoldDB" id="L8GUY1"/>